<dbReference type="Pfam" id="PF02152">
    <property type="entry name" value="FolB"/>
    <property type="match status" value="1"/>
</dbReference>
<evidence type="ECO:0000313" key="9">
    <source>
        <dbReference type="EMBL" id="KAF1916646.1"/>
    </source>
</evidence>
<keyword evidence="5" id="KW-0289">Folate biosynthesis</keyword>
<evidence type="ECO:0000256" key="1">
    <source>
        <dbReference type="ARBA" id="ARBA00001353"/>
    </source>
</evidence>
<dbReference type="InterPro" id="IPR043133">
    <property type="entry name" value="GTP-CH-I_C/QueF"/>
</dbReference>
<evidence type="ECO:0000313" key="10">
    <source>
        <dbReference type="Proteomes" id="UP000800096"/>
    </source>
</evidence>
<dbReference type="AlphaFoldDB" id="A0A6A5QPM4"/>
<dbReference type="SUPFAM" id="SSF55620">
    <property type="entry name" value="Tetrahydrobiopterin biosynthesis enzymes-like"/>
    <property type="match status" value="2"/>
</dbReference>
<proteinExistence type="inferred from homology"/>
<name>A0A6A5QPM4_AMPQU</name>
<evidence type="ECO:0000256" key="3">
    <source>
        <dbReference type="ARBA" id="ARBA00005708"/>
    </source>
</evidence>
<dbReference type="EMBL" id="ML979135">
    <property type="protein sequence ID" value="KAF1916646.1"/>
    <property type="molecule type" value="Genomic_DNA"/>
</dbReference>
<dbReference type="GO" id="GO:0005737">
    <property type="term" value="C:cytoplasm"/>
    <property type="evidence" value="ECO:0007669"/>
    <property type="project" value="TreeGrafter"/>
</dbReference>
<dbReference type="GO" id="GO:0046656">
    <property type="term" value="P:folic acid biosynthetic process"/>
    <property type="evidence" value="ECO:0007669"/>
    <property type="project" value="UniProtKB-KW"/>
</dbReference>
<evidence type="ECO:0000256" key="6">
    <source>
        <dbReference type="ARBA" id="ARBA00023239"/>
    </source>
</evidence>
<gene>
    <name evidence="9" type="ORF">BDU57DRAFT_516865</name>
</gene>
<comment type="similarity">
    <text evidence="3">Belongs to the DHNA family.</text>
</comment>
<dbReference type="PANTHER" id="PTHR42844:SF1">
    <property type="entry name" value="DIHYDRONEOPTERIN ALDOLASE 1-RELATED"/>
    <property type="match status" value="1"/>
</dbReference>
<dbReference type="GO" id="GO:0004150">
    <property type="term" value="F:dihydroneopterin aldolase activity"/>
    <property type="evidence" value="ECO:0007669"/>
    <property type="project" value="UniProtKB-EC"/>
</dbReference>
<dbReference type="InterPro" id="IPR006156">
    <property type="entry name" value="Dihydroneopterin_aldolase"/>
</dbReference>
<evidence type="ECO:0000256" key="5">
    <source>
        <dbReference type="ARBA" id="ARBA00022909"/>
    </source>
</evidence>
<comment type="pathway">
    <text evidence="2">Cofactor biosynthesis; tetrahydrofolate biosynthesis; 2-amino-4-hydroxy-6-hydroxymethyl-7,8-dihydropteridine diphosphate from 7,8-dihydroneopterin triphosphate: step 3/4.</text>
</comment>
<dbReference type="SMART" id="SM00905">
    <property type="entry name" value="FolB"/>
    <property type="match status" value="1"/>
</dbReference>
<organism evidence="9 10">
    <name type="scientific">Ampelomyces quisqualis</name>
    <name type="common">Powdery mildew agent</name>
    <dbReference type="NCBI Taxonomy" id="50730"/>
    <lineage>
        <taxon>Eukaryota</taxon>
        <taxon>Fungi</taxon>
        <taxon>Dikarya</taxon>
        <taxon>Ascomycota</taxon>
        <taxon>Pezizomycotina</taxon>
        <taxon>Dothideomycetes</taxon>
        <taxon>Pleosporomycetidae</taxon>
        <taxon>Pleosporales</taxon>
        <taxon>Pleosporineae</taxon>
        <taxon>Phaeosphaeriaceae</taxon>
        <taxon>Ampelomyces</taxon>
    </lineage>
</organism>
<dbReference type="OrthoDB" id="5425486at2759"/>
<reference evidence="9" key="1">
    <citation type="journal article" date="2020" name="Stud. Mycol.">
        <title>101 Dothideomycetes genomes: a test case for predicting lifestyles and emergence of pathogens.</title>
        <authorList>
            <person name="Haridas S."/>
            <person name="Albert R."/>
            <person name="Binder M."/>
            <person name="Bloem J."/>
            <person name="Labutti K."/>
            <person name="Salamov A."/>
            <person name="Andreopoulos B."/>
            <person name="Baker S."/>
            <person name="Barry K."/>
            <person name="Bills G."/>
            <person name="Bluhm B."/>
            <person name="Cannon C."/>
            <person name="Castanera R."/>
            <person name="Culley D."/>
            <person name="Daum C."/>
            <person name="Ezra D."/>
            <person name="Gonzalez J."/>
            <person name="Henrissat B."/>
            <person name="Kuo A."/>
            <person name="Liang C."/>
            <person name="Lipzen A."/>
            <person name="Lutzoni F."/>
            <person name="Magnuson J."/>
            <person name="Mondo S."/>
            <person name="Nolan M."/>
            <person name="Ohm R."/>
            <person name="Pangilinan J."/>
            <person name="Park H.-J."/>
            <person name="Ramirez L."/>
            <person name="Alfaro M."/>
            <person name="Sun H."/>
            <person name="Tritt A."/>
            <person name="Yoshinaga Y."/>
            <person name="Zwiers L.-H."/>
            <person name="Turgeon B."/>
            <person name="Goodwin S."/>
            <person name="Spatafora J."/>
            <person name="Crous P."/>
            <person name="Grigoriev I."/>
        </authorList>
    </citation>
    <scope>NUCLEOTIDE SEQUENCE</scope>
    <source>
        <strain evidence="9">HMLAC05119</strain>
    </source>
</reference>
<evidence type="ECO:0000256" key="2">
    <source>
        <dbReference type="ARBA" id="ARBA00005013"/>
    </source>
</evidence>
<sequence>MVEVVRQALWDAEAAQSGRYDKIMVQNLEVTVNAGKDAWGRQKVQRVQISVTVTLNEPFGSAAATDTVDGSTIHYGTLSKMLQADLKNRLPEWVSTLTLAGDIANSVNKVAESTPIYALETSICYPKGSMYGDGAGFTASRIMQKSSLHSNVLFLRNVRIPCLVGVNSNERQQKQPVVLQVWIECVHDSRTDDYAQLESFLFTNISASEFQTLESMLEWTVQSLRQQFFTREEDQDSLIRLRIEKPLAVPFADAPAVEIMRPVRST</sequence>
<dbReference type="Proteomes" id="UP000800096">
    <property type="component" value="Unassembled WGS sequence"/>
</dbReference>
<accession>A0A6A5QPM4</accession>
<evidence type="ECO:0000256" key="7">
    <source>
        <dbReference type="ARBA" id="ARBA00032903"/>
    </source>
</evidence>
<dbReference type="InterPro" id="IPR006157">
    <property type="entry name" value="FolB_dom"/>
</dbReference>
<dbReference type="Gene3D" id="3.30.1130.10">
    <property type="match status" value="2"/>
</dbReference>
<keyword evidence="10" id="KW-1185">Reference proteome</keyword>
<dbReference type="PANTHER" id="PTHR42844">
    <property type="entry name" value="DIHYDRONEOPTERIN ALDOLASE 1-RELATED"/>
    <property type="match status" value="1"/>
</dbReference>
<evidence type="ECO:0000256" key="4">
    <source>
        <dbReference type="ARBA" id="ARBA00013043"/>
    </source>
</evidence>
<feature type="domain" description="Dihydroneopterin aldolase/epimerase" evidence="8">
    <location>
        <begin position="153"/>
        <end position="261"/>
    </location>
</feature>
<keyword evidence="6" id="KW-0456">Lyase</keyword>
<protein>
    <recommendedName>
        <fullName evidence="4">dihydroneopterin aldolase</fullName>
        <ecNumber evidence="4">4.1.2.25</ecNumber>
    </recommendedName>
    <alternativeName>
        <fullName evidence="7">7,8-dihydroneopterin aldolase</fullName>
    </alternativeName>
</protein>
<dbReference type="EC" id="4.1.2.25" evidence="4"/>
<comment type="catalytic activity">
    <reaction evidence="1">
        <text>7,8-dihydroneopterin = 6-hydroxymethyl-7,8-dihydropterin + glycolaldehyde</text>
        <dbReference type="Rhea" id="RHEA:10540"/>
        <dbReference type="ChEBI" id="CHEBI:17001"/>
        <dbReference type="ChEBI" id="CHEBI:17071"/>
        <dbReference type="ChEBI" id="CHEBI:44841"/>
        <dbReference type="EC" id="4.1.2.25"/>
    </reaction>
</comment>
<evidence type="ECO:0000259" key="8">
    <source>
        <dbReference type="SMART" id="SM00905"/>
    </source>
</evidence>